<feature type="domain" description="Ancillary SecYEG translocon subunit/Cell division coordinator CpoB TPR" evidence="10">
    <location>
        <begin position="15"/>
        <end position="198"/>
    </location>
</feature>
<protein>
    <recommendedName>
        <fullName evidence="8">Ancillary SecYEG translocon subunit</fullName>
    </recommendedName>
</protein>
<keyword evidence="2" id="KW-1003">Cell membrane</keyword>
<sequence>MNKYKLQNLLNIKKWFFIFFIMMFIGITCFYFFNKRKIMTIEDSDNCKNYEDIMDDNDLNNEKTLNRIQLFIKQNHNIYGTLESLKLSKYYIIKNKFNLSIDVLQNVLEWCTDNNIINLIYFRISKIQFELKKFKSALLSVSHIQESSWTSSICNLKGDIFFALGNKQNAIKFWKISYFLEKNVYVRNFLHMKILSLQKHADF</sequence>
<evidence type="ECO:0000256" key="1">
    <source>
        <dbReference type="ARBA" id="ARBA00004401"/>
    </source>
</evidence>
<dbReference type="SUPFAM" id="SSF48452">
    <property type="entry name" value="TPR-like"/>
    <property type="match status" value="1"/>
</dbReference>
<evidence type="ECO:0000256" key="6">
    <source>
        <dbReference type="ARBA" id="ARBA00023186"/>
    </source>
</evidence>
<keyword evidence="6" id="KW-0143">Chaperone</keyword>
<evidence type="ECO:0000256" key="5">
    <source>
        <dbReference type="ARBA" id="ARBA00023136"/>
    </source>
</evidence>
<feature type="transmembrane region" description="Helical" evidence="9">
    <location>
        <begin position="15"/>
        <end position="33"/>
    </location>
</feature>
<gene>
    <name evidence="11" type="primary">yfgM</name>
    <name evidence="11" type="ORF">BUANCORI2928_476</name>
</gene>
<evidence type="ECO:0000256" key="7">
    <source>
        <dbReference type="ARBA" id="ARBA00024197"/>
    </source>
</evidence>
<comment type="similarity">
    <text evidence="7">Belongs to the YfgM family.</text>
</comment>
<dbReference type="EMBL" id="OZ060371">
    <property type="protein sequence ID" value="CAL4044059.1"/>
    <property type="molecule type" value="Genomic_DNA"/>
</dbReference>
<evidence type="ECO:0000256" key="4">
    <source>
        <dbReference type="ARBA" id="ARBA00022989"/>
    </source>
</evidence>
<dbReference type="PANTHER" id="PTHR38035:SF1">
    <property type="entry name" value="ANCILLARY SECYEG TRANSLOCON SUBUNIT"/>
    <property type="match status" value="1"/>
</dbReference>
<reference evidence="11" key="1">
    <citation type="submission" date="2024-06" db="EMBL/GenBank/DDBJ databases">
        <authorList>
            <person name="Manzano-Marin A."/>
            <person name="Manzano-Marin A."/>
            <person name="Alejandro Manzano Marin A."/>
        </authorList>
    </citation>
    <scope>NUCLEOTIDE SEQUENCE</scope>
    <source>
        <strain evidence="11">Ancorni-2928</strain>
    </source>
</reference>
<evidence type="ECO:0000259" key="10">
    <source>
        <dbReference type="Pfam" id="PF09976"/>
    </source>
</evidence>
<dbReference type="PANTHER" id="PTHR38035">
    <property type="entry name" value="UPF0070 PROTEIN YFGM"/>
    <property type="match status" value="1"/>
</dbReference>
<evidence type="ECO:0000313" key="11">
    <source>
        <dbReference type="EMBL" id="CAL4044059.1"/>
    </source>
</evidence>
<dbReference type="InterPro" id="IPR018704">
    <property type="entry name" value="SecYEG/CpoB_TPR"/>
</dbReference>
<dbReference type="InterPro" id="IPR026039">
    <property type="entry name" value="YfgM"/>
</dbReference>
<dbReference type="AlphaFoldDB" id="A0AAT9IHI9"/>
<dbReference type="Pfam" id="PF09976">
    <property type="entry name" value="TPR_21"/>
    <property type="match status" value="1"/>
</dbReference>
<accession>A0AAT9IHI9</accession>
<dbReference type="GO" id="GO:0044877">
    <property type="term" value="F:protein-containing complex binding"/>
    <property type="evidence" value="ECO:0007669"/>
    <property type="project" value="InterPro"/>
</dbReference>
<organism evidence="11">
    <name type="scientific">Buchnera aphidicola</name>
    <name type="common">Anoecia corni</name>
    <dbReference type="NCBI Taxonomy" id="2994477"/>
    <lineage>
        <taxon>Bacteria</taxon>
        <taxon>Pseudomonadati</taxon>
        <taxon>Pseudomonadota</taxon>
        <taxon>Gammaproteobacteria</taxon>
        <taxon>Enterobacterales</taxon>
        <taxon>Erwiniaceae</taxon>
        <taxon>Buchnera</taxon>
    </lineage>
</organism>
<evidence type="ECO:0000256" key="3">
    <source>
        <dbReference type="ARBA" id="ARBA00022692"/>
    </source>
</evidence>
<comment type="subcellular location">
    <subcellularLocation>
        <location evidence="1">Cell membrane</location>
        <topology evidence="1">Single-pass type II membrane protein</topology>
    </subcellularLocation>
</comment>
<keyword evidence="5 9" id="KW-0472">Membrane</keyword>
<name>A0AAT9IHI9_9GAMM</name>
<dbReference type="InterPro" id="IPR011990">
    <property type="entry name" value="TPR-like_helical_dom_sf"/>
</dbReference>
<evidence type="ECO:0000256" key="2">
    <source>
        <dbReference type="ARBA" id="ARBA00022475"/>
    </source>
</evidence>
<keyword evidence="4 9" id="KW-1133">Transmembrane helix</keyword>
<evidence type="ECO:0000256" key="9">
    <source>
        <dbReference type="SAM" id="Phobius"/>
    </source>
</evidence>
<evidence type="ECO:0000256" key="8">
    <source>
        <dbReference type="ARBA" id="ARBA00024235"/>
    </source>
</evidence>
<dbReference type="RefSeq" id="WP_367680990.1">
    <property type="nucleotide sequence ID" value="NZ_OZ060371.1"/>
</dbReference>
<dbReference type="GO" id="GO:0005886">
    <property type="term" value="C:plasma membrane"/>
    <property type="evidence" value="ECO:0007669"/>
    <property type="project" value="UniProtKB-SubCell"/>
</dbReference>
<proteinExistence type="inferred from homology"/>
<keyword evidence="3 9" id="KW-0812">Transmembrane</keyword>